<dbReference type="Gene3D" id="3.40.630.30">
    <property type="match status" value="1"/>
</dbReference>
<dbReference type="CDD" id="cd04301">
    <property type="entry name" value="NAT_SF"/>
    <property type="match status" value="1"/>
</dbReference>
<reference evidence="2 3" key="1">
    <citation type="submission" date="2019-09" db="EMBL/GenBank/DDBJ databases">
        <title>Complete Genome Sequence of Lactobacillus nenjiangensis SH-Y15, isolated from sauerkraut.</title>
        <authorList>
            <person name="Yang H."/>
        </authorList>
    </citation>
    <scope>NUCLEOTIDE SEQUENCE [LARGE SCALE GENOMIC DNA]</scope>
    <source>
        <strain evidence="2 3">SH-Y15</strain>
    </source>
</reference>
<dbReference type="Proteomes" id="UP000325295">
    <property type="component" value="Chromosome"/>
</dbReference>
<dbReference type="InterPro" id="IPR050276">
    <property type="entry name" value="MshD_Acetyltransferase"/>
</dbReference>
<organism evidence="2 3">
    <name type="scientific">Paucilactobacillus nenjiangensis</name>
    <dbReference type="NCBI Taxonomy" id="1296540"/>
    <lineage>
        <taxon>Bacteria</taxon>
        <taxon>Bacillati</taxon>
        <taxon>Bacillota</taxon>
        <taxon>Bacilli</taxon>
        <taxon>Lactobacillales</taxon>
        <taxon>Lactobacillaceae</taxon>
        <taxon>Paucilactobacillus</taxon>
    </lineage>
</organism>
<dbReference type="KEGG" id="lnn:F0161_08880"/>
<dbReference type="PROSITE" id="PS51186">
    <property type="entry name" value="GNAT"/>
    <property type="match status" value="1"/>
</dbReference>
<keyword evidence="3" id="KW-1185">Reference proteome</keyword>
<dbReference type="RefSeq" id="WP_150204350.1">
    <property type="nucleotide sequence ID" value="NZ_CP043939.1"/>
</dbReference>
<name>A0A5P1X293_9LACO</name>
<dbReference type="OrthoDB" id="948250at2"/>
<evidence type="ECO:0000313" key="3">
    <source>
        <dbReference type="Proteomes" id="UP000325295"/>
    </source>
</evidence>
<evidence type="ECO:0000313" key="2">
    <source>
        <dbReference type="EMBL" id="QER67946.1"/>
    </source>
</evidence>
<dbReference type="GO" id="GO:0016747">
    <property type="term" value="F:acyltransferase activity, transferring groups other than amino-acyl groups"/>
    <property type="evidence" value="ECO:0007669"/>
    <property type="project" value="InterPro"/>
</dbReference>
<accession>A0A5P1X293</accession>
<evidence type="ECO:0000259" key="1">
    <source>
        <dbReference type="PROSITE" id="PS51186"/>
    </source>
</evidence>
<dbReference type="EMBL" id="CP043939">
    <property type="protein sequence ID" value="QER67946.1"/>
    <property type="molecule type" value="Genomic_DNA"/>
</dbReference>
<dbReference type="Pfam" id="PF00583">
    <property type="entry name" value="Acetyltransf_1"/>
    <property type="match status" value="1"/>
</dbReference>
<dbReference type="InterPro" id="IPR000182">
    <property type="entry name" value="GNAT_dom"/>
</dbReference>
<gene>
    <name evidence="2" type="ORF">F0161_08880</name>
</gene>
<dbReference type="AlphaFoldDB" id="A0A5P1X293"/>
<dbReference type="InterPro" id="IPR016181">
    <property type="entry name" value="Acyl_CoA_acyltransferase"/>
</dbReference>
<feature type="domain" description="N-acetyltransferase" evidence="1">
    <location>
        <begin position="3"/>
        <end position="164"/>
    </location>
</feature>
<dbReference type="SUPFAM" id="SSF55729">
    <property type="entry name" value="Acyl-CoA N-acyltransferases (Nat)"/>
    <property type="match status" value="1"/>
</dbReference>
<sequence length="165" mass="18286">MEIELKAAEPDDAAKVLQLLRLLQAESSFFTIENFDALTVNQEADNLEQIGQTDDNLVLLALDAGEMIGIATVSKLDGKPTGEIGIAILKRYYHQGLGTALLDELIYWGDHFSPLRQFTLSVIADNTPAVGLYRKMGFKPKQVETVKDGQGTERKSFMMTLDLDH</sequence>
<proteinExistence type="predicted"/>
<keyword evidence="2" id="KW-0808">Transferase</keyword>
<protein>
    <submittedName>
        <fullName evidence="2">GNAT family N-acetyltransferase</fullName>
    </submittedName>
</protein>
<dbReference type="PANTHER" id="PTHR43617">
    <property type="entry name" value="L-AMINO ACID N-ACETYLTRANSFERASE"/>
    <property type="match status" value="1"/>
</dbReference>
<dbReference type="PANTHER" id="PTHR43617:SF22">
    <property type="entry name" value="L-AMINO ACID N-ACETYLTRANSFERASE AAAT"/>
    <property type="match status" value="1"/>
</dbReference>